<dbReference type="PROSITE" id="PS51462">
    <property type="entry name" value="NUDIX"/>
    <property type="match status" value="1"/>
</dbReference>
<dbReference type="EMBL" id="MHLO01000033">
    <property type="protein sequence ID" value="OGZ11505.1"/>
    <property type="molecule type" value="Genomic_DNA"/>
</dbReference>
<dbReference type="Proteomes" id="UP000178636">
    <property type="component" value="Unassembled WGS sequence"/>
</dbReference>
<dbReference type="Gene3D" id="3.90.79.10">
    <property type="entry name" value="Nucleoside Triphosphate Pyrophosphohydrolase"/>
    <property type="match status" value="1"/>
</dbReference>
<protein>
    <recommendedName>
        <fullName evidence="4">Nudix hydrolase domain-containing protein</fullName>
    </recommendedName>
</protein>
<dbReference type="InterPro" id="IPR020084">
    <property type="entry name" value="NUDIX_hydrolase_CS"/>
</dbReference>
<evidence type="ECO:0000313" key="6">
    <source>
        <dbReference type="Proteomes" id="UP000178636"/>
    </source>
</evidence>
<organism evidence="5 6">
    <name type="scientific">Candidatus Lloydbacteria bacterium RIFCSPHIGHO2_02_FULL_54_17</name>
    <dbReference type="NCBI Taxonomy" id="1798664"/>
    <lineage>
        <taxon>Bacteria</taxon>
        <taxon>Candidatus Lloydiibacteriota</taxon>
    </lineage>
</organism>
<evidence type="ECO:0000313" key="5">
    <source>
        <dbReference type="EMBL" id="OGZ11505.1"/>
    </source>
</evidence>
<evidence type="ECO:0000256" key="2">
    <source>
        <dbReference type="ARBA" id="ARBA00022801"/>
    </source>
</evidence>
<dbReference type="PANTHER" id="PTHR43046">
    <property type="entry name" value="GDP-MANNOSE MANNOSYL HYDROLASE"/>
    <property type="match status" value="1"/>
</dbReference>
<dbReference type="Pfam" id="PF00293">
    <property type="entry name" value="NUDIX"/>
    <property type="match status" value="1"/>
</dbReference>
<reference evidence="5 6" key="1">
    <citation type="journal article" date="2016" name="Nat. Commun.">
        <title>Thousands of microbial genomes shed light on interconnected biogeochemical processes in an aquifer system.</title>
        <authorList>
            <person name="Anantharaman K."/>
            <person name="Brown C.T."/>
            <person name="Hug L.A."/>
            <person name="Sharon I."/>
            <person name="Castelle C.J."/>
            <person name="Probst A.J."/>
            <person name="Thomas B.C."/>
            <person name="Singh A."/>
            <person name="Wilkins M.J."/>
            <person name="Karaoz U."/>
            <person name="Brodie E.L."/>
            <person name="Williams K.H."/>
            <person name="Hubbard S.S."/>
            <person name="Banfield J.F."/>
        </authorList>
    </citation>
    <scope>NUCLEOTIDE SEQUENCE [LARGE SCALE GENOMIC DNA]</scope>
</reference>
<dbReference type="AlphaFoldDB" id="A0A1G2DCY7"/>
<dbReference type="InterPro" id="IPR015797">
    <property type="entry name" value="NUDIX_hydrolase-like_dom_sf"/>
</dbReference>
<gene>
    <name evidence="5" type="ORF">A3C93_01150</name>
</gene>
<dbReference type="InterPro" id="IPR020476">
    <property type="entry name" value="Nudix_hydrolase"/>
</dbReference>
<dbReference type="GO" id="GO:0016787">
    <property type="term" value="F:hydrolase activity"/>
    <property type="evidence" value="ECO:0007669"/>
    <property type="project" value="UniProtKB-KW"/>
</dbReference>
<evidence type="ECO:0000259" key="4">
    <source>
        <dbReference type="PROSITE" id="PS51462"/>
    </source>
</evidence>
<name>A0A1G2DCY7_9BACT</name>
<evidence type="ECO:0000256" key="1">
    <source>
        <dbReference type="ARBA" id="ARBA00001946"/>
    </source>
</evidence>
<comment type="caution">
    <text evidence="5">The sequence shown here is derived from an EMBL/GenBank/DDBJ whole genome shotgun (WGS) entry which is preliminary data.</text>
</comment>
<comment type="cofactor">
    <cofactor evidence="1">
        <name>Mg(2+)</name>
        <dbReference type="ChEBI" id="CHEBI:18420"/>
    </cofactor>
</comment>
<accession>A0A1G2DCY7</accession>
<evidence type="ECO:0000256" key="3">
    <source>
        <dbReference type="RuleBase" id="RU003476"/>
    </source>
</evidence>
<dbReference type="PRINTS" id="PR00502">
    <property type="entry name" value="NUDIXFAMILY"/>
</dbReference>
<dbReference type="PANTHER" id="PTHR43046:SF14">
    <property type="entry name" value="MUTT_NUDIX FAMILY PROTEIN"/>
    <property type="match status" value="1"/>
</dbReference>
<dbReference type="InterPro" id="IPR000086">
    <property type="entry name" value="NUDIX_hydrolase_dom"/>
</dbReference>
<proteinExistence type="inferred from homology"/>
<sequence length="157" mass="18016">MPHIHENGNDFVVDVYVVHKNRVLLRLHDKHNKWLVPGGHIELDETPEEAARREVKEEVGLDIVLWDPRAHKVGSSKGYQDIIPPVHMNMHEINERHKHISHIYFATTVSDETAEQENEKSGGLKWCNFEDLANLPELSPTVRNYAEHALKVLGSQP</sequence>
<dbReference type="PROSITE" id="PS00893">
    <property type="entry name" value="NUDIX_BOX"/>
    <property type="match status" value="1"/>
</dbReference>
<dbReference type="STRING" id="1798664.A3C93_01150"/>
<dbReference type="SUPFAM" id="SSF55811">
    <property type="entry name" value="Nudix"/>
    <property type="match status" value="1"/>
</dbReference>
<feature type="domain" description="Nudix hydrolase" evidence="4">
    <location>
        <begin position="8"/>
        <end position="151"/>
    </location>
</feature>
<keyword evidence="2 3" id="KW-0378">Hydrolase</keyword>
<comment type="similarity">
    <text evidence="3">Belongs to the Nudix hydrolase family.</text>
</comment>